<sequence>MRPIFNKKTILFFFRITPLHPIKKKKSNTSPRRSPLSSVTSPLLNRAKPQPPLQSRSPANLLTLVFLLDVFTIFILSSLFSFNPDPNLLPPRRNPNPRLDLNPNLDGAKPQLSPRTFASSARISFGSTPDYITPEMSNGFEFNKRRGFLAELQMPEASGIEMAE</sequence>
<keyword evidence="2" id="KW-0472">Membrane</keyword>
<feature type="transmembrane region" description="Helical" evidence="2">
    <location>
        <begin position="61"/>
        <end position="82"/>
    </location>
</feature>
<feature type="compositionally biased region" description="Low complexity" evidence="1">
    <location>
        <begin position="96"/>
        <end position="106"/>
    </location>
</feature>
<dbReference type="EMBL" id="CM007382">
    <property type="protein sequence ID" value="ONK77495.1"/>
    <property type="molecule type" value="Genomic_DNA"/>
</dbReference>
<evidence type="ECO:0000313" key="4">
    <source>
        <dbReference type="Proteomes" id="UP000243459"/>
    </source>
</evidence>
<accession>A0A5P1FGJ6</accession>
<dbReference type="AlphaFoldDB" id="A0A5P1FGJ6"/>
<organism evidence="3 4">
    <name type="scientific">Asparagus officinalis</name>
    <name type="common">Garden asparagus</name>
    <dbReference type="NCBI Taxonomy" id="4686"/>
    <lineage>
        <taxon>Eukaryota</taxon>
        <taxon>Viridiplantae</taxon>
        <taxon>Streptophyta</taxon>
        <taxon>Embryophyta</taxon>
        <taxon>Tracheophyta</taxon>
        <taxon>Spermatophyta</taxon>
        <taxon>Magnoliopsida</taxon>
        <taxon>Liliopsida</taxon>
        <taxon>Asparagales</taxon>
        <taxon>Asparagaceae</taxon>
        <taxon>Asparagoideae</taxon>
        <taxon>Asparagus</taxon>
    </lineage>
</organism>
<dbReference type="Proteomes" id="UP000243459">
    <property type="component" value="Chromosome 2"/>
</dbReference>
<keyword evidence="2" id="KW-0812">Transmembrane</keyword>
<name>A0A5P1FGJ6_ASPOF</name>
<gene>
    <name evidence="3" type="ORF">A4U43_C02F7170</name>
</gene>
<reference evidence="4" key="1">
    <citation type="journal article" date="2017" name="Nat. Commun.">
        <title>The asparagus genome sheds light on the origin and evolution of a young Y chromosome.</title>
        <authorList>
            <person name="Harkess A."/>
            <person name="Zhou J."/>
            <person name="Xu C."/>
            <person name="Bowers J.E."/>
            <person name="Van der Hulst R."/>
            <person name="Ayyampalayam S."/>
            <person name="Mercati F."/>
            <person name="Riccardi P."/>
            <person name="McKain M.R."/>
            <person name="Kakrana A."/>
            <person name="Tang H."/>
            <person name="Ray J."/>
            <person name="Groenendijk J."/>
            <person name="Arikit S."/>
            <person name="Mathioni S.M."/>
            <person name="Nakano M."/>
            <person name="Shan H."/>
            <person name="Telgmann-Rauber A."/>
            <person name="Kanno A."/>
            <person name="Yue Z."/>
            <person name="Chen H."/>
            <person name="Li W."/>
            <person name="Chen Y."/>
            <person name="Xu X."/>
            <person name="Zhang Y."/>
            <person name="Luo S."/>
            <person name="Chen H."/>
            <person name="Gao J."/>
            <person name="Mao Z."/>
            <person name="Pires J.C."/>
            <person name="Luo M."/>
            <person name="Kudrna D."/>
            <person name="Wing R.A."/>
            <person name="Meyers B.C."/>
            <person name="Yi K."/>
            <person name="Kong H."/>
            <person name="Lavrijsen P."/>
            <person name="Sunseri F."/>
            <person name="Falavigna A."/>
            <person name="Ye Y."/>
            <person name="Leebens-Mack J.H."/>
            <person name="Chen G."/>
        </authorList>
    </citation>
    <scope>NUCLEOTIDE SEQUENCE [LARGE SCALE GENOMIC DNA]</scope>
    <source>
        <strain evidence="4">cv. DH0086</strain>
    </source>
</reference>
<proteinExistence type="predicted"/>
<keyword evidence="4" id="KW-1185">Reference proteome</keyword>
<evidence type="ECO:0000256" key="1">
    <source>
        <dbReference type="SAM" id="MobiDB-lite"/>
    </source>
</evidence>
<feature type="region of interest" description="Disordered" evidence="1">
    <location>
        <begin position="86"/>
        <end position="113"/>
    </location>
</feature>
<dbReference type="Gramene" id="ONK77495">
    <property type="protein sequence ID" value="ONK77495"/>
    <property type="gene ID" value="A4U43_C02F7170"/>
</dbReference>
<protein>
    <submittedName>
        <fullName evidence="3">Uncharacterized protein</fullName>
    </submittedName>
</protein>
<feature type="compositionally biased region" description="Polar residues" evidence="1">
    <location>
        <begin position="28"/>
        <end position="43"/>
    </location>
</feature>
<evidence type="ECO:0000313" key="3">
    <source>
        <dbReference type="EMBL" id="ONK77495.1"/>
    </source>
</evidence>
<evidence type="ECO:0000256" key="2">
    <source>
        <dbReference type="SAM" id="Phobius"/>
    </source>
</evidence>
<feature type="region of interest" description="Disordered" evidence="1">
    <location>
        <begin position="23"/>
        <end position="54"/>
    </location>
</feature>
<keyword evidence="2" id="KW-1133">Transmembrane helix</keyword>